<accession>A0A1C7EA47</accession>
<name>A0A1C7EA47_9BACL</name>
<dbReference type="InterPro" id="IPR025847">
    <property type="entry name" value="MEDS_domain"/>
</dbReference>
<dbReference type="KEGG" id="ppla:BBI15_10400"/>
<evidence type="ECO:0000313" key="3">
    <source>
        <dbReference type="Proteomes" id="UP000092650"/>
    </source>
</evidence>
<reference evidence="2" key="1">
    <citation type="submission" date="2016-10" db="EMBL/GenBank/DDBJ databases">
        <authorList>
            <person name="See-Too W.S."/>
        </authorList>
    </citation>
    <scope>NUCLEOTIDE SEQUENCE [LARGE SCALE GENOMIC DNA]</scope>
    <source>
        <strain evidence="2">DSM 23997</strain>
    </source>
</reference>
<proteinExistence type="predicted"/>
<feature type="domain" description="MEDS" evidence="1">
    <location>
        <begin position="19"/>
        <end position="171"/>
    </location>
</feature>
<sequence>MEHKIPALTLKIRNSSGGHIFYLTKETKHYIDNIVLFILDGLQNNEHVLVVENNRLTPLVRKRLQAVLAAEELAQVHFFDSYKLYWHKGNFHPSTIVDYFQENFDVSGMPCQHFRTWGHIEWNTRDGLEDELLSYEKQVDQLIMANKLTAVCAYDAIRVEQHLQDKLALYHDYLMEDEEIVFLKEIRDSKQHLANEATGN</sequence>
<evidence type="ECO:0000259" key="1">
    <source>
        <dbReference type="Pfam" id="PF14417"/>
    </source>
</evidence>
<organism evidence="2 3">
    <name type="scientific">Planococcus plakortidis</name>
    <dbReference type="NCBI Taxonomy" id="1038856"/>
    <lineage>
        <taxon>Bacteria</taxon>
        <taxon>Bacillati</taxon>
        <taxon>Bacillota</taxon>
        <taxon>Bacilli</taxon>
        <taxon>Bacillales</taxon>
        <taxon>Caryophanaceae</taxon>
        <taxon>Planococcus</taxon>
    </lineage>
</organism>
<evidence type="ECO:0000313" key="2">
    <source>
        <dbReference type="EMBL" id="ANU20598.1"/>
    </source>
</evidence>
<keyword evidence="3" id="KW-1185">Reference proteome</keyword>
<dbReference type="OrthoDB" id="2855396at2"/>
<dbReference type="Pfam" id="PF14417">
    <property type="entry name" value="MEDS"/>
    <property type="match status" value="1"/>
</dbReference>
<dbReference type="RefSeq" id="WP_068870763.1">
    <property type="nucleotide sequence ID" value="NZ_CP016539.2"/>
</dbReference>
<protein>
    <recommendedName>
        <fullName evidence="1">MEDS domain-containing protein</fullName>
    </recommendedName>
</protein>
<dbReference type="AlphaFoldDB" id="A0A1C7EA47"/>
<gene>
    <name evidence="2" type="ORF">BBI15_10400</name>
</gene>
<dbReference type="Proteomes" id="UP000092650">
    <property type="component" value="Chromosome"/>
</dbReference>
<dbReference type="EMBL" id="CP016539">
    <property type="protein sequence ID" value="ANU20598.1"/>
    <property type="molecule type" value="Genomic_DNA"/>
</dbReference>